<keyword evidence="1" id="KW-0812">Transmembrane</keyword>
<reference evidence="3" key="1">
    <citation type="journal article" date="2019" name="Int. J. Syst. Evol. Microbiol.">
        <title>The Global Catalogue of Microorganisms (GCM) 10K type strain sequencing project: providing services to taxonomists for standard genome sequencing and annotation.</title>
        <authorList>
            <consortium name="The Broad Institute Genomics Platform"/>
            <consortium name="The Broad Institute Genome Sequencing Center for Infectious Disease"/>
            <person name="Wu L."/>
            <person name="Ma J."/>
        </authorList>
    </citation>
    <scope>NUCLEOTIDE SEQUENCE [LARGE SCALE GENOMIC DNA]</scope>
    <source>
        <strain evidence="3">IBRC-M 10908</strain>
    </source>
</reference>
<accession>A0ABV8TTA7</accession>
<dbReference type="Proteomes" id="UP001595823">
    <property type="component" value="Unassembled WGS sequence"/>
</dbReference>
<dbReference type="EMBL" id="JBHSDK010000002">
    <property type="protein sequence ID" value="MFC4333990.1"/>
    <property type="molecule type" value="Genomic_DNA"/>
</dbReference>
<feature type="transmembrane region" description="Helical" evidence="1">
    <location>
        <begin position="35"/>
        <end position="56"/>
    </location>
</feature>
<proteinExistence type="predicted"/>
<organism evidence="2 3">
    <name type="scientific">Salininema proteolyticum</name>
    <dbReference type="NCBI Taxonomy" id="1607685"/>
    <lineage>
        <taxon>Bacteria</taxon>
        <taxon>Bacillati</taxon>
        <taxon>Actinomycetota</taxon>
        <taxon>Actinomycetes</taxon>
        <taxon>Glycomycetales</taxon>
        <taxon>Glycomycetaceae</taxon>
        <taxon>Salininema</taxon>
    </lineage>
</organism>
<keyword evidence="1" id="KW-1133">Transmembrane helix</keyword>
<dbReference type="RefSeq" id="WP_380617727.1">
    <property type="nucleotide sequence ID" value="NZ_JBHSDK010000002.1"/>
</dbReference>
<keyword evidence="1" id="KW-0472">Membrane</keyword>
<evidence type="ECO:0000256" key="1">
    <source>
        <dbReference type="SAM" id="Phobius"/>
    </source>
</evidence>
<comment type="caution">
    <text evidence="2">The sequence shown here is derived from an EMBL/GenBank/DDBJ whole genome shotgun (WGS) entry which is preliminary data.</text>
</comment>
<keyword evidence="3" id="KW-1185">Reference proteome</keyword>
<evidence type="ECO:0000313" key="3">
    <source>
        <dbReference type="Proteomes" id="UP001595823"/>
    </source>
</evidence>
<evidence type="ECO:0000313" key="2">
    <source>
        <dbReference type="EMBL" id="MFC4333990.1"/>
    </source>
</evidence>
<name>A0ABV8TTA7_9ACTN</name>
<gene>
    <name evidence="2" type="ORF">ACFPET_02115</name>
</gene>
<sequence>MKLHHSRSGYLVFVAFCGLLAALLARDGRLFSAYGGYGVLIAGFIGGGIAFHFAIMRKPWAEVTRKGIFHTARGARRRDRTLRKRERFSVHRDRLYIVHADGTCTKTHVSKRSCRREDWEGLAAAHPDRMRGAAPAPASGRS</sequence>
<protein>
    <submittedName>
        <fullName evidence="2">Uncharacterized protein</fullName>
    </submittedName>
</protein>